<keyword evidence="3" id="KW-1185">Reference proteome</keyword>
<reference evidence="2 3" key="1">
    <citation type="submission" date="2017-10" db="EMBL/GenBank/DDBJ databases">
        <title>Sequencing the genomes of 1000 actinobacteria strains.</title>
        <authorList>
            <person name="Klenk H.-P."/>
        </authorList>
    </citation>
    <scope>NUCLEOTIDE SEQUENCE [LARGE SCALE GENOMIC DNA]</scope>
    <source>
        <strain evidence="2 3">DSM 15597</strain>
    </source>
</reference>
<dbReference type="EMBL" id="PDJC01000001">
    <property type="protein sequence ID" value="PFG17397.1"/>
    <property type="molecule type" value="Genomic_DNA"/>
</dbReference>
<name>A0A2A9CSI0_9ACTN</name>
<proteinExistence type="predicted"/>
<gene>
    <name evidence="2" type="ORF">ATK74_1965</name>
</gene>
<accession>A0A2A9CSI0</accession>
<evidence type="ECO:0000313" key="3">
    <source>
        <dbReference type="Proteomes" id="UP000226079"/>
    </source>
</evidence>
<evidence type="ECO:0000313" key="2">
    <source>
        <dbReference type="EMBL" id="PFG17397.1"/>
    </source>
</evidence>
<evidence type="ECO:0000259" key="1">
    <source>
        <dbReference type="SMART" id="SM00901"/>
    </source>
</evidence>
<dbReference type="Pfam" id="PF08867">
    <property type="entry name" value="FRG"/>
    <property type="match status" value="1"/>
</dbReference>
<sequence>MLHNPRFGHVLVLRCVAFAWHDEVMRWPEWMIYQIPASATPGFRSRRPNSLRDGARQVLAAISGTALLGPKSGVVWRGHADVAWRLESKASREQLSPDEVAAREQEMLREARRLGVDGAQRMGDWEILARLRHHGAITRLIDATTDPFIALWFLCEDGSAQAKEADGLLLAIQRSTFTEIQQPYRTDSYPEMLRKPPAALIYSTPPIDPRIAAQRGLFVLHSQPLSAEASPASELGPVLPPSKAWPAKHQEYLARVCGSDPLTEDLGRPQFQFPDMLGILVPAAVKPVLSDMLRHNFGFSRASIFPDFAGLGEVYSRPLG</sequence>
<comment type="caution">
    <text evidence="2">The sequence shown here is derived from an EMBL/GenBank/DDBJ whole genome shotgun (WGS) entry which is preliminary data.</text>
</comment>
<dbReference type="AlphaFoldDB" id="A0A2A9CSI0"/>
<dbReference type="SMART" id="SM00901">
    <property type="entry name" value="FRG"/>
    <property type="match status" value="1"/>
</dbReference>
<feature type="domain" description="FRG" evidence="1">
    <location>
        <begin position="70"/>
        <end position="170"/>
    </location>
</feature>
<dbReference type="InterPro" id="IPR014966">
    <property type="entry name" value="FRG-dom"/>
</dbReference>
<protein>
    <submittedName>
        <fullName evidence="2">FRG domain-containing protein</fullName>
    </submittedName>
</protein>
<organism evidence="2 3">
    <name type="scientific">Propionicimonas paludicola</name>
    <dbReference type="NCBI Taxonomy" id="185243"/>
    <lineage>
        <taxon>Bacteria</taxon>
        <taxon>Bacillati</taxon>
        <taxon>Actinomycetota</taxon>
        <taxon>Actinomycetes</taxon>
        <taxon>Propionibacteriales</taxon>
        <taxon>Nocardioidaceae</taxon>
        <taxon>Propionicimonas</taxon>
    </lineage>
</organism>
<dbReference type="Proteomes" id="UP000226079">
    <property type="component" value="Unassembled WGS sequence"/>
</dbReference>